<dbReference type="OrthoDB" id="239673at2759"/>
<dbReference type="AlphaFoldDB" id="A0A061IZR0"/>
<dbReference type="Gene3D" id="1.10.287.110">
    <property type="entry name" value="DnaJ domain"/>
    <property type="match status" value="1"/>
</dbReference>
<dbReference type="PROSITE" id="PS50076">
    <property type="entry name" value="DNAJ_2"/>
    <property type="match status" value="1"/>
</dbReference>
<keyword evidence="3" id="KW-1185">Reference proteome</keyword>
<reference evidence="2 3" key="1">
    <citation type="submission" date="2013-07" db="EMBL/GenBank/DDBJ databases">
        <authorList>
            <person name="Stoco P.H."/>
            <person name="Wagner G."/>
            <person name="Gerber A."/>
            <person name="Zaha A."/>
            <person name="Thompson C."/>
            <person name="Bartholomeu D.C."/>
            <person name="Luckemeyer D.D."/>
            <person name="Bahia D."/>
            <person name="Loreto E."/>
            <person name="Prestes E.B."/>
            <person name="Lima F.M."/>
            <person name="Rodrigues-Luiz G."/>
            <person name="Vallejo G.A."/>
            <person name="Filho J.F."/>
            <person name="Monteiro K.M."/>
            <person name="Tyler K.M."/>
            <person name="de Almeida L.G."/>
            <person name="Ortiz M.F."/>
            <person name="Siervo M.A."/>
            <person name="de Moraes M.H."/>
            <person name="Cunha O.L."/>
            <person name="Mendonca-Neto R."/>
            <person name="Silva R."/>
            <person name="Teixeira S.M."/>
            <person name="Murta S.M."/>
            <person name="Sincero T.C."/>
            <person name="Mendes T.A."/>
            <person name="Urmenyi T.P."/>
            <person name="Silva V.G."/>
            <person name="da Rocha W.D."/>
            <person name="Andersson B."/>
            <person name="Romanha A.J."/>
            <person name="Steindel M."/>
            <person name="de Vasconcelos A.T."/>
            <person name="Grisard E.C."/>
        </authorList>
    </citation>
    <scope>NUCLEOTIDE SEQUENCE [LARGE SCALE GENOMIC DNA]</scope>
    <source>
        <strain evidence="2 3">SC58</strain>
    </source>
</reference>
<evidence type="ECO:0000313" key="3">
    <source>
        <dbReference type="Proteomes" id="UP000031737"/>
    </source>
</evidence>
<evidence type="ECO:0000259" key="1">
    <source>
        <dbReference type="PROSITE" id="PS50076"/>
    </source>
</evidence>
<organism evidence="2 3">
    <name type="scientific">Trypanosoma rangeli SC58</name>
    <dbReference type="NCBI Taxonomy" id="429131"/>
    <lineage>
        <taxon>Eukaryota</taxon>
        <taxon>Discoba</taxon>
        <taxon>Euglenozoa</taxon>
        <taxon>Kinetoplastea</taxon>
        <taxon>Metakinetoplastina</taxon>
        <taxon>Trypanosomatida</taxon>
        <taxon>Trypanosomatidae</taxon>
        <taxon>Trypanosoma</taxon>
        <taxon>Herpetosoma</taxon>
    </lineage>
</organism>
<dbReference type="InterPro" id="IPR036869">
    <property type="entry name" value="J_dom_sf"/>
</dbReference>
<dbReference type="VEuPathDB" id="TriTrypDB:TRSC58_03676"/>
<dbReference type="Proteomes" id="UP000031737">
    <property type="component" value="Unassembled WGS sequence"/>
</dbReference>
<dbReference type="Pfam" id="PF00226">
    <property type="entry name" value="DnaJ"/>
    <property type="match status" value="1"/>
</dbReference>
<comment type="caution">
    <text evidence="2">The sequence shown here is derived from an EMBL/GenBank/DDBJ whole genome shotgun (WGS) entry which is preliminary data.</text>
</comment>
<accession>A0A061IZR0</accession>
<evidence type="ECO:0000313" key="2">
    <source>
        <dbReference type="EMBL" id="ESL08618.1"/>
    </source>
</evidence>
<gene>
    <name evidence="2" type="ORF">TRSC58_03676</name>
</gene>
<feature type="domain" description="J" evidence="1">
    <location>
        <begin position="47"/>
        <end position="111"/>
    </location>
</feature>
<dbReference type="CDD" id="cd06257">
    <property type="entry name" value="DnaJ"/>
    <property type="match status" value="1"/>
</dbReference>
<dbReference type="SMART" id="SM00271">
    <property type="entry name" value="DnaJ"/>
    <property type="match status" value="1"/>
</dbReference>
<proteinExistence type="predicted"/>
<name>A0A061IZR0_TRYRA</name>
<dbReference type="EMBL" id="AUPL01003676">
    <property type="protein sequence ID" value="ESL08618.1"/>
    <property type="molecule type" value="Genomic_DNA"/>
</dbReference>
<dbReference type="InterPro" id="IPR001623">
    <property type="entry name" value="DnaJ_domain"/>
</dbReference>
<protein>
    <submittedName>
        <fullName evidence="2">Chaperone DnaJ protein</fullName>
    </submittedName>
</protein>
<dbReference type="SUPFAM" id="SSF46565">
    <property type="entry name" value="Chaperone J-domain"/>
    <property type="match status" value="1"/>
</dbReference>
<sequence length="286" mass="31982">MIVRTTMRTVADHVSPQACWACCQYASRRHAGTKDSTGSRCFSSSTCPFATLGISPSSSLEAVKAAYRAKCCTHHPDVGGSESVFCAIKEAYEECVSRVRERSKKCHGTFSRKGVHGPAPEPEGEAENGKFWRQSDAWYESHTKCLQEQRQMFYSAFPYAKTIDEIDELFSSALHSHCFDTIDLGEPLVLALKHYHVVTGYGALHLHNCFSTIDRWEEFTVSRAGATMYHILLLLYTDGPKRGLTATVIAESVETIMEQMSAKGLDFDDWTLMLAYKAYRATPYPS</sequence>